<proteinExistence type="predicted"/>
<feature type="region of interest" description="Disordered" evidence="1">
    <location>
        <begin position="347"/>
        <end position="381"/>
    </location>
</feature>
<comment type="caution">
    <text evidence="2">The sequence shown here is derived from an EMBL/GenBank/DDBJ whole genome shotgun (WGS) entry which is preliminary data.</text>
</comment>
<feature type="region of interest" description="Disordered" evidence="1">
    <location>
        <begin position="1"/>
        <end position="69"/>
    </location>
</feature>
<feature type="compositionally biased region" description="Low complexity" evidence="1">
    <location>
        <begin position="35"/>
        <end position="44"/>
    </location>
</feature>
<dbReference type="Proteomes" id="UP001054252">
    <property type="component" value="Unassembled WGS sequence"/>
</dbReference>
<protein>
    <submittedName>
        <fullName evidence="2">Uncharacterized protein</fullName>
    </submittedName>
</protein>
<evidence type="ECO:0000313" key="3">
    <source>
        <dbReference type="Proteomes" id="UP001054252"/>
    </source>
</evidence>
<accession>A0AAV5JKN9</accession>
<dbReference type="AlphaFoldDB" id="A0AAV5JKN9"/>
<sequence>MVVPSALQDLPESITLESSANSSTTSRSGDHHSPSSKSSSSKGTPSDEEGARTGLGSPSTTNIEESAPMVEEWENKTIGGKLDNIRKAPQSLHASFRFKATLHHEVTDGAATIKGFKKLGEMRAHEDSDAENDMLLIRRQMSSGTQPVHLVVARSSNVLVAPTHDGTEIESASTSASASSPRIVYPKVALFECEQGARGQAVGSLKVVNELKEELDKALAEKASGIQATKDEAGLVEERDKKVEFKRDNALNELSSLRQWVAATNQNLVCIEEALKKTKSLAFFKGEEIDEQGKSLTSLAYTTMQLKWELNEDGVPTWPPFILEEREDLEGLPTFDAWVARVPKAEVEPFSTPSTSQPFAASANSPPAHADASISVNLMDD</sequence>
<reference evidence="2 3" key="1">
    <citation type="journal article" date="2021" name="Commun. Biol.">
        <title>The genome of Shorea leprosula (Dipterocarpaceae) highlights the ecological relevance of drought in aseasonal tropical rainforests.</title>
        <authorList>
            <person name="Ng K.K.S."/>
            <person name="Kobayashi M.J."/>
            <person name="Fawcett J.A."/>
            <person name="Hatakeyama M."/>
            <person name="Paape T."/>
            <person name="Ng C.H."/>
            <person name="Ang C.C."/>
            <person name="Tnah L.H."/>
            <person name="Lee C.T."/>
            <person name="Nishiyama T."/>
            <person name="Sese J."/>
            <person name="O'Brien M.J."/>
            <person name="Copetti D."/>
            <person name="Mohd Noor M.I."/>
            <person name="Ong R.C."/>
            <person name="Putra M."/>
            <person name="Sireger I.Z."/>
            <person name="Indrioko S."/>
            <person name="Kosugi Y."/>
            <person name="Izuno A."/>
            <person name="Isagi Y."/>
            <person name="Lee S.L."/>
            <person name="Shimizu K.K."/>
        </authorList>
    </citation>
    <scope>NUCLEOTIDE SEQUENCE [LARGE SCALE GENOMIC DNA]</scope>
    <source>
        <strain evidence="2">214</strain>
    </source>
</reference>
<evidence type="ECO:0000256" key="1">
    <source>
        <dbReference type="SAM" id="MobiDB-lite"/>
    </source>
</evidence>
<keyword evidence="3" id="KW-1185">Reference proteome</keyword>
<feature type="compositionally biased region" description="Low complexity" evidence="1">
    <location>
        <begin position="15"/>
        <end position="27"/>
    </location>
</feature>
<evidence type="ECO:0000313" key="2">
    <source>
        <dbReference type="EMBL" id="GKV11842.1"/>
    </source>
</evidence>
<gene>
    <name evidence="2" type="ORF">SLEP1_g23061</name>
</gene>
<name>A0AAV5JKN9_9ROSI</name>
<dbReference type="EMBL" id="BPVZ01000035">
    <property type="protein sequence ID" value="GKV11842.1"/>
    <property type="molecule type" value="Genomic_DNA"/>
</dbReference>
<organism evidence="2 3">
    <name type="scientific">Rubroshorea leprosula</name>
    <dbReference type="NCBI Taxonomy" id="152421"/>
    <lineage>
        <taxon>Eukaryota</taxon>
        <taxon>Viridiplantae</taxon>
        <taxon>Streptophyta</taxon>
        <taxon>Embryophyta</taxon>
        <taxon>Tracheophyta</taxon>
        <taxon>Spermatophyta</taxon>
        <taxon>Magnoliopsida</taxon>
        <taxon>eudicotyledons</taxon>
        <taxon>Gunneridae</taxon>
        <taxon>Pentapetalae</taxon>
        <taxon>rosids</taxon>
        <taxon>malvids</taxon>
        <taxon>Malvales</taxon>
        <taxon>Dipterocarpaceae</taxon>
        <taxon>Rubroshorea</taxon>
    </lineage>
</organism>
<feature type="compositionally biased region" description="Polar residues" evidence="1">
    <location>
        <begin position="351"/>
        <end position="365"/>
    </location>
</feature>